<keyword evidence="3" id="KW-0378">Hydrolase</keyword>
<feature type="domain" description="Exonuclease" evidence="6">
    <location>
        <begin position="66"/>
        <end position="235"/>
    </location>
</feature>
<dbReference type="InterPro" id="IPR036397">
    <property type="entry name" value="RNaseH_sf"/>
</dbReference>
<feature type="region of interest" description="Disordered" evidence="5">
    <location>
        <begin position="1"/>
        <end position="49"/>
    </location>
</feature>
<dbReference type="Gene3D" id="3.30.420.10">
    <property type="entry name" value="Ribonuclease H-like superfamily/Ribonuclease H"/>
    <property type="match status" value="1"/>
</dbReference>
<dbReference type="GO" id="GO:0003676">
    <property type="term" value="F:nucleic acid binding"/>
    <property type="evidence" value="ECO:0007669"/>
    <property type="project" value="InterPro"/>
</dbReference>
<evidence type="ECO:0000256" key="5">
    <source>
        <dbReference type="SAM" id="MobiDB-lite"/>
    </source>
</evidence>
<evidence type="ECO:0000256" key="2">
    <source>
        <dbReference type="ARBA" id="ARBA00022722"/>
    </source>
</evidence>
<dbReference type="InterPro" id="IPR012337">
    <property type="entry name" value="RNaseH-like_sf"/>
</dbReference>
<proteinExistence type="predicted"/>
<dbReference type="SMART" id="SM00479">
    <property type="entry name" value="EXOIII"/>
    <property type="match status" value="1"/>
</dbReference>
<dbReference type="SUPFAM" id="SSF53098">
    <property type="entry name" value="Ribonuclease H-like"/>
    <property type="match status" value="1"/>
</dbReference>
<keyword evidence="1" id="KW-0698">rRNA processing</keyword>
<keyword evidence="2" id="KW-0540">Nuclease</keyword>
<feature type="compositionally biased region" description="Polar residues" evidence="5">
    <location>
        <begin position="28"/>
        <end position="46"/>
    </location>
</feature>
<name>A0AAD2CJT5_9STRA</name>
<evidence type="ECO:0000259" key="6">
    <source>
        <dbReference type="SMART" id="SM00479"/>
    </source>
</evidence>
<evidence type="ECO:0000256" key="1">
    <source>
        <dbReference type="ARBA" id="ARBA00022552"/>
    </source>
</evidence>
<evidence type="ECO:0000313" key="8">
    <source>
        <dbReference type="Proteomes" id="UP001295423"/>
    </source>
</evidence>
<keyword evidence="8" id="KW-1185">Reference proteome</keyword>
<dbReference type="PANTHER" id="PTHR12801">
    <property type="entry name" value="RNA EXONUCLEASE REXO1 / RECO3 FAMILY MEMBER-RELATED"/>
    <property type="match status" value="1"/>
</dbReference>
<dbReference type="GO" id="GO:0004527">
    <property type="term" value="F:exonuclease activity"/>
    <property type="evidence" value="ECO:0007669"/>
    <property type="project" value="InterPro"/>
</dbReference>
<dbReference type="AlphaFoldDB" id="A0AAD2CJT5"/>
<evidence type="ECO:0000313" key="7">
    <source>
        <dbReference type="EMBL" id="CAJ1936247.1"/>
    </source>
</evidence>
<evidence type="ECO:0000256" key="4">
    <source>
        <dbReference type="ARBA" id="ARBA00025599"/>
    </source>
</evidence>
<dbReference type="EMBL" id="CAKOGP040000557">
    <property type="protein sequence ID" value="CAJ1936247.1"/>
    <property type="molecule type" value="Genomic_DNA"/>
</dbReference>
<organism evidence="7 8">
    <name type="scientific">Cylindrotheca closterium</name>
    <dbReference type="NCBI Taxonomy" id="2856"/>
    <lineage>
        <taxon>Eukaryota</taxon>
        <taxon>Sar</taxon>
        <taxon>Stramenopiles</taxon>
        <taxon>Ochrophyta</taxon>
        <taxon>Bacillariophyta</taxon>
        <taxon>Bacillariophyceae</taxon>
        <taxon>Bacillariophycidae</taxon>
        <taxon>Bacillariales</taxon>
        <taxon>Bacillariaceae</taxon>
        <taxon>Cylindrotheca</taxon>
    </lineage>
</organism>
<comment type="caution">
    <text evidence="7">The sequence shown here is derived from an EMBL/GenBank/DDBJ whole genome shotgun (WGS) entry which is preliminary data.</text>
</comment>
<dbReference type="PANTHER" id="PTHR12801:SF45">
    <property type="entry name" value="RNA EXONUCLEASE 4"/>
    <property type="match status" value="1"/>
</dbReference>
<dbReference type="GO" id="GO:0005634">
    <property type="term" value="C:nucleus"/>
    <property type="evidence" value="ECO:0007669"/>
    <property type="project" value="TreeGrafter"/>
</dbReference>
<protein>
    <recommendedName>
        <fullName evidence="6">Exonuclease domain-containing protein</fullName>
    </recommendedName>
</protein>
<reference evidence="7" key="1">
    <citation type="submission" date="2023-08" db="EMBL/GenBank/DDBJ databases">
        <authorList>
            <person name="Audoor S."/>
            <person name="Bilcke G."/>
        </authorList>
    </citation>
    <scope>NUCLEOTIDE SEQUENCE</scope>
</reference>
<evidence type="ECO:0000256" key="3">
    <source>
        <dbReference type="ARBA" id="ARBA00022801"/>
    </source>
</evidence>
<gene>
    <name evidence="7" type="ORF">CYCCA115_LOCUS5096</name>
</gene>
<dbReference type="GO" id="GO:0006364">
    <property type="term" value="P:rRNA processing"/>
    <property type="evidence" value="ECO:0007669"/>
    <property type="project" value="UniProtKB-KW"/>
</dbReference>
<dbReference type="Proteomes" id="UP001295423">
    <property type="component" value="Unassembled WGS sequence"/>
</dbReference>
<comment type="function">
    <text evidence="4">Exoribonuclease involved in ribosome biosynthesis. Involved in the processing of ITS1, the internal transcribed spacer localized between the 18S and 5.8S rRNAs.</text>
</comment>
<accession>A0AAD2CJT5</accession>
<dbReference type="InterPro" id="IPR047021">
    <property type="entry name" value="REXO1/3/4-like"/>
</dbReference>
<dbReference type="InterPro" id="IPR013520">
    <property type="entry name" value="Ribonucl_H"/>
</dbReference>
<sequence length="255" mass="29372">MPDKTAHHAFGSYRHSSTRYSKDGVDTRFQQNDHTTTTNDSKSSLPLNKKKVCKRNNTVRLPKHSEIVALDCEMVGVGEKGRTSSAAWITIIDFFGNTILDQHISQDEPVTDYRTEISGITEQDLQAATITLNECRELVLNILQGRILVGHSLKSDLNALGIAQHHHPWWLIRDTTRYTPFLQDRNRSLMPRKLRDLAKEYLHRDIQVPGMAHSPYEDALASLDLYKSVRPKWEAVMIFKVKKTRKIQREQQTRQ</sequence>
<dbReference type="Pfam" id="PF00929">
    <property type="entry name" value="RNase_T"/>
    <property type="match status" value="1"/>
</dbReference>